<protein>
    <recommendedName>
        <fullName evidence="7">Thioredoxin</fullName>
    </recommendedName>
</protein>
<dbReference type="InterPro" id="IPR036249">
    <property type="entry name" value="Thioredoxin-like_sf"/>
</dbReference>
<dbReference type="FunFam" id="3.40.30.10:FF:000001">
    <property type="entry name" value="Thioredoxin"/>
    <property type="match status" value="1"/>
</dbReference>
<organism evidence="9 10">
    <name type="scientific">Oryzisolibacter propanilivorax</name>
    <dbReference type="NCBI Taxonomy" id="1527607"/>
    <lineage>
        <taxon>Bacteria</taxon>
        <taxon>Pseudomonadati</taxon>
        <taxon>Pseudomonadota</taxon>
        <taxon>Betaproteobacteria</taxon>
        <taxon>Burkholderiales</taxon>
        <taxon>Comamonadaceae</taxon>
        <taxon>Oryzisolibacter</taxon>
    </lineage>
</organism>
<dbReference type="SUPFAM" id="SSF52833">
    <property type="entry name" value="Thioredoxin-like"/>
    <property type="match status" value="1"/>
</dbReference>
<dbReference type="CDD" id="cd02947">
    <property type="entry name" value="TRX_family"/>
    <property type="match status" value="1"/>
</dbReference>
<evidence type="ECO:0000256" key="7">
    <source>
        <dbReference type="NCBIfam" id="TIGR01068"/>
    </source>
</evidence>
<comment type="similarity">
    <text evidence="1">Belongs to the thioredoxin family.</text>
</comment>
<keyword evidence="4" id="KW-0249">Electron transport</keyword>
<dbReference type="Gene3D" id="2.30.30.380">
    <property type="entry name" value="Zn-finger domain of Sec23/24"/>
    <property type="match status" value="1"/>
</dbReference>
<dbReference type="RefSeq" id="WP_091568903.1">
    <property type="nucleotide sequence ID" value="NZ_FNHP01000004.1"/>
</dbReference>
<dbReference type="PANTHER" id="PTHR45663:SF11">
    <property type="entry name" value="GEO12009P1"/>
    <property type="match status" value="1"/>
</dbReference>
<dbReference type="NCBIfam" id="TIGR01068">
    <property type="entry name" value="thioredoxin"/>
    <property type="match status" value="1"/>
</dbReference>
<keyword evidence="5" id="KW-1015">Disulfide bond</keyword>
<dbReference type="PRINTS" id="PR00421">
    <property type="entry name" value="THIOREDOXIN"/>
</dbReference>
<dbReference type="InterPro" id="IPR049299">
    <property type="entry name" value="Thio2_N"/>
</dbReference>
<dbReference type="Proteomes" id="UP000198552">
    <property type="component" value="Unassembled WGS sequence"/>
</dbReference>
<dbReference type="Pfam" id="PF21352">
    <property type="entry name" value="Zn_ribbon_Thio2"/>
    <property type="match status" value="1"/>
</dbReference>
<dbReference type="Pfam" id="PF00085">
    <property type="entry name" value="Thioredoxin"/>
    <property type="match status" value="1"/>
</dbReference>
<dbReference type="PANTHER" id="PTHR45663">
    <property type="entry name" value="GEO12009P1"/>
    <property type="match status" value="1"/>
</dbReference>
<name>A0A1G9SA05_9BURK</name>
<keyword evidence="3" id="KW-0479">Metal-binding</keyword>
<evidence type="ECO:0000256" key="1">
    <source>
        <dbReference type="ARBA" id="ARBA00008987"/>
    </source>
</evidence>
<dbReference type="GO" id="GO:0005829">
    <property type="term" value="C:cytosol"/>
    <property type="evidence" value="ECO:0007669"/>
    <property type="project" value="TreeGrafter"/>
</dbReference>
<evidence type="ECO:0000256" key="5">
    <source>
        <dbReference type="ARBA" id="ARBA00023157"/>
    </source>
</evidence>
<reference evidence="10" key="1">
    <citation type="submission" date="2016-10" db="EMBL/GenBank/DDBJ databases">
        <authorList>
            <person name="Varghese N."/>
            <person name="Submissions S."/>
        </authorList>
    </citation>
    <scope>NUCLEOTIDE SEQUENCE [LARGE SCALE GENOMIC DNA]</scope>
    <source>
        <strain evidence="10">EPL6</strain>
    </source>
</reference>
<sequence>MPQDTSPGAAPHVVCPHCHTTNRVRADQLGAAPDCGSCHQPLFTGQPLALDADSFDRHIGRSHLPVVVDFWAPWCGPCRQMAPAFAQAAQQLEPRARLAKLDTEAVPQVAGRYGIRSIPTMIVFKNGQEAARISGALPAGEIVRWVQSQL</sequence>
<evidence type="ECO:0000259" key="8">
    <source>
        <dbReference type="PROSITE" id="PS51352"/>
    </source>
</evidence>
<evidence type="ECO:0000256" key="2">
    <source>
        <dbReference type="ARBA" id="ARBA00022448"/>
    </source>
</evidence>
<dbReference type="PROSITE" id="PS00194">
    <property type="entry name" value="THIOREDOXIN_1"/>
    <property type="match status" value="1"/>
</dbReference>
<dbReference type="InterPro" id="IPR005746">
    <property type="entry name" value="Thioredoxin"/>
</dbReference>
<dbReference type="GO" id="GO:0015035">
    <property type="term" value="F:protein-disulfide reductase activity"/>
    <property type="evidence" value="ECO:0007669"/>
    <property type="project" value="UniProtKB-UniRule"/>
</dbReference>
<dbReference type="AlphaFoldDB" id="A0A1G9SA05"/>
<evidence type="ECO:0000313" key="9">
    <source>
        <dbReference type="EMBL" id="SDM31615.1"/>
    </source>
</evidence>
<dbReference type="GO" id="GO:0046872">
    <property type="term" value="F:metal ion binding"/>
    <property type="evidence" value="ECO:0007669"/>
    <property type="project" value="UniProtKB-KW"/>
</dbReference>
<dbReference type="InterPro" id="IPR017937">
    <property type="entry name" value="Thioredoxin_CS"/>
</dbReference>
<dbReference type="InterPro" id="IPR013766">
    <property type="entry name" value="Thioredoxin_domain"/>
</dbReference>
<dbReference type="OrthoDB" id="9790390at2"/>
<feature type="domain" description="Thioredoxin" evidence="8">
    <location>
        <begin position="26"/>
        <end position="150"/>
    </location>
</feature>
<dbReference type="GO" id="GO:0045454">
    <property type="term" value="P:cell redox homeostasis"/>
    <property type="evidence" value="ECO:0007669"/>
    <property type="project" value="TreeGrafter"/>
</dbReference>
<keyword evidence="6" id="KW-0676">Redox-active center</keyword>
<evidence type="ECO:0000256" key="4">
    <source>
        <dbReference type="ARBA" id="ARBA00022982"/>
    </source>
</evidence>
<proteinExistence type="inferred from homology"/>
<keyword evidence="10" id="KW-1185">Reference proteome</keyword>
<dbReference type="NCBIfam" id="NF008229">
    <property type="entry name" value="PRK10996.1"/>
    <property type="match status" value="1"/>
</dbReference>
<evidence type="ECO:0000313" key="10">
    <source>
        <dbReference type="Proteomes" id="UP000198552"/>
    </source>
</evidence>
<dbReference type="Gene3D" id="3.40.30.10">
    <property type="entry name" value="Glutaredoxin"/>
    <property type="match status" value="1"/>
</dbReference>
<evidence type="ECO:0000256" key="6">
    <source>
        <dbReference type="ARBA" id="ARBA00023284"/>
    </source>
</evidence>
<dbReference type="STRING" id="1527607.SAMN05428957_104170"/>
<accession>A0A1G9SA05</accession>
<evidence type="ECO:0000256" key="3">
    <source>
        <dbReference type="ARBA" id="ARBA00022723"/>
    </source>
</evidence>
<dbReference type="EMBL" id="FNHP01000004">
    <property type="protein sequence ID" value="SDM31615.1"/>
    <property type="molecule type" value="Genomic_DNA"/>
</dbReference>
<dbReference type="PROSITE" id="PS51352">
    <property type="entry name" value="THIOREDOXIN_2"/>
    <property type="match status" value="1"/>
</dbReference>
<keyword evidence="2" id="KW-0813">Transport</keyword>
<gene>
    <name evidence="9" type="ORF">SAMN05428957_104170</name>
</gene>